<dbReference type="EMBL" id="PYSW02000011">
    <property type="protein sequence ID" value="KAG2388059.1"/>
    <property type="molecule type" value="Genomic_DNA"/>
</dbReference>
<dbReference type="PANTHER" id="PTHR34825">
    <property type="entry name" value="CONSERVED PROTEIN, WITH A WEAK D-GALACTARATE DEHYDRATASE/ALTRONATE HYDROLASE DOMAIN"/>
    <property type="match status" value="1"/>
</dbReference>
<dbReference type="GeneID" id="68093365"/>
<dbReference type="Pfam" id="PF09820">
    <property type="entry name" value="AAA-ATPase_like"/>
    <property type="match status" value="1"/>
</dbReference>
<feature type="domain" description="AAA-ATPase-like" evidence="1">
    <location>
        <begin position="83"/>
        <end position="303"/>
    </location>
</feature>
<dbReference type="Proteomes" id="UP000816034">
    <property type="component" value="Unassembled WGS sequence"/>
</dbReference>
<dbReference type="AlphaFoldDB" id="A0AA88KNI5"/>
<proteinExistence type="predicted"/>
<dbReference type="InterPro" id="IPR018631">
    <property type="entry name" value="AAA-ATPase-like_dom"/>
</dbReference>
<comment type="caution">
    <text evidence="2">The sequence shown here is derived from an EMBL/GenBank/DDBJ whole genome shotgun (WGS) entry which is preliminary data.</text>
</comment>
<evidence type="ECO:0000313" key="3">
    <source>
        <dbReference type="Proteomes" id="UP000816034"/>
    </source>
</evidence>
<accession>A0AA88KNI5</accession>
<gene>
    <name evidence="2" type="ORF">C9374_000909</name>
</gene>
<organism evidence="2 3">
    <name type="scientific">Naegleria lovaniensis</name>
    <name type="common">Amoeba</name>
    <dbReference type="NCBI Taxonomy" id="51637"/>
    <lineage>
        <taxon>Eukaryota</taxon>
        <taxon>Discoba</taxon>
        <taxon>Heterolobosea</taxon>
        <taxon>Tetramitia</taxon>
        <taxon>Eutetramitia</taxon>
        <taxon>Vahlkampfiidae</taxon>
        <taxon>Naegleria</taxon>
    </lineage>
</organism>
<protein>
    <recommendedName>
        <fullName evidence="1">AAA-ATPase-like domain-containing protein</fullName>
    </recommendedName>
</protein>
<dbReference type="PANTHER" id="PTHR34825:SF2">
    <property type="entry name" value="AAA-ATPASE-LIKE DOMAIN-CONTAINING PROTEIN"/>
    <property type="match status" value="1"/>
</dbReference>
<reference evidence="2 3" key="1">
    <citation type="journal article" date="2018" name="BMC Genomics">
        <title>The genome of Naegleria lovaniensis, the basis for a comparative approach to unravel pathogenicity factors of the human pathogenic amoeba N. fowleri.</title>
        <authorList>
            <person name="Liechti N."/>
            <person name="Schurch N."/>
            <person name="Bruggmann R."/>
            <person name="Wittwer M."/>
        </authorList>
    </citation>
    <scope>NUCLEOTIDE SEQUENCE [LARGE SCALE GENOMIC DNA]</scope>
    <source>
        <strain evidence="2 3">ATCC 30569</strain>
    </source>
</reference>
<evidence type="ECO:0000259" key="1">
    <source>
        <dbReference type="Pfam" id="PF09820"/>
    </source>
</evidence>
<keyword evidence="3" id="KW-1185">Reference proteome</keyword>
<name>A0AA88KNI5_NAELO</name>
<evidence type="ECO:0000313" key="2">
    <source>
        <dbReference type="EMBL" id="KAG2388059.1"/>
    </source>
</evidence>
<dbReference type="RefSeq" id="XP_044552051.1">
    <property type="nucleotide sequence ID" value="XM_044699238.1"/>
</dbReference>
<sequence length="744" mass="85552">MRKTKQLASCLPNSALNKRKTFRNSPFSHSLLPPSSATNIFSSQQFDQQFNSHSSIHPFITAIRKFSTTTLNLNQSSGVSYFPYGEPDFASIRRNKQFYVDKTHLIPLLEKRKQLFFVRPPRWGKSLLLSMLHSYYDINSKEKFDVLFGGLWIGNPKNQTPLRNEYHVLHLDFSIDVVGSPENIKVALHKVVNSTIADFVKQYGLNDVDIDPTDALVSFDNLVYCLRRNNLKLMVLIDEYDRFANKLMFENPDNYKLIVEGKRGDPASSPIRAFFERLKKASGAGLMDFRSFITGITPIALADASGYNVASNISQLEEFGDLVGFTENDLRTALNNIGIVDDHQDNAIMVMKRFYNGYHFPGSTQPLFSPTLSMYCLQKLMSKSQFKSAVFEGKDITLEDMMDENTNISENVFSTLATSSAAIPIIQQLTSTNIIQFNTSIVRSFKLREILDPPTNEENKNQIWDNTLSFMYYHGMLTFSKDIELKNLTIPNEIAQQQYFSELINITSLTQHDFALLYKYPSLDIVKKILGNIIGDRYMHYNNYFSGGALQHAIYCVLEAYFKRGPSYFKVTTEDTINQNEDTDFDQRTDVILESDKDIIIFELKRIRPNGLKWDEHQMKHILKRRTKSKSKITIKWYTRTMRDVLSGRWKIARTVQRINEGLSELLENELINLPLNEAFLFEEKPKGGEVKTVRYVVEKATRQLTDYVKLLKETKKYSKPIHAFVVVQVGTPIIVRKIDVSTL</sequence>